<evidence type="ECO:0000313" key="3">
    <source>
        <dbReference type="Proteomes" id="UP000552045"/>
    </source>
</evidence>
<evidence type="ECO:0000313" key="2">
    <source>
        <dbReference type="EMBL" id="NYD54972.1"/>
    </source>
</evidence>
<dbReference type="SUPFAM" id="SSF55486">
    <property type="entry name" value="Metalloproteases ('zincins'), catalytic domain"/>
    <property type="match status" value="1"/>
</dbReference>
<dbReference type="AlphaFoldDB" id="A0A7Y9EW16"/>
<protein>
    <recommendedName>
        <fullName evidence="4">Metallopeptidase family protein</fullName>
    </recommendedName>
</protein>
<evidence type="ECO:0008006" key="4">
    <source>
        <dbReference type="Google" id="ProtNLM"/>
    </source>
</evidence>
<dbReference type="Proteomes" id="UP000552045">
    <property type="component" value="Unassembled WGS sequence"/>
</dbReference>
<keyword evidence="3" id="KW-1185">Reference proteome</keyword>
<gene>
    <name evidence="2" type="ORF">BKA02_002027</name>
</gene>
<evidence type="ECO:0000256" key="1">
    <source>
        <dbReference type="SAM" id="MobiDB-lite"/>
    </source>
</evidence>
<organism evidence="2 3">
    <name type="scientific">Microbacterium pseudoresistens</name>
    <dbReference type="NCBI Taxonomy" id="640634"/>
    <lineage>
        <taxon>Bacteria</taxon>
        <taxon>Bacillati</taxon>
        <taxon>Actinomycetota</taxon>
        <taxon>Actinomycetes</taxon>
        <taxon>Micrococcales</taxon>
        <taxon>Microbacteriaceae</taxon>
        <taxon>Microbacterium</taxon>
    </lineage>
</organism>
<sequence>MPRRRPLRRPVPAPRRGARHGRHGRLGRSPVVRPPLPPLEGRLDQFDLAVGTAVEFLRSTWPELRDVRFDIAAMPGSHDPDGIPRWHVDVPGTRITLFRIPIERLLVPGHDDALHRRVAIEGAVFRAAAEYAGRDPWELDPPHDHH</sequence>
<feature type="compositionally biased region" description="Basic residues" evidence="1">
    <location>
        <begin position="16"/>
        <end position="26"/>
    </location>
</feature>
<comment type="caution">
    <text evidence="2">The sequence shown here is derived from an EMBL/GenBank/DDBJ whole genome shotgun (WGS) entry which is preliminary data.</text>
</comment>
<proteinExistence type="predicted"/>
<feature type="region of interest" description="Disordered" evidence="1">
    <location>
        <begin position="1"/>
        <end position="36"/>
    </location>
</feature>
<reference evidence="2 3" key="1">
    <citation type="submission" date="2020-07" db="EMBL/GenBank/DDBJ databases">
        <title>Sequencing the genomes of 1000 actinobacteria strains.</title>
        <authorList>
            <person name="Klenk H.-P."/>
        </authorList>
    </citation>
    <scope>NUCLEOTIDE SEQUENCE [LARGE SCALE GENOMIC DNA]</scope>
    <source>
        <strain evidence="2 3">DSM 22185</strain>
    </source>
</reference>
<accession>A0A7Y9EW16</accession>
<dbReference type="EMBL" id="JACCBH010000001">
    <property type="protein sequence ID" value="NYD54972.1"/>
    <property type="molecule type" value="Genomic_DNA"/>
</dbReference>
<name>A0A7Y9EW16_9MICO</name>
<dbReference type="RefSeq" id="WP_246286014.1">
    <property type="nucleotide sequence ID" value="NZ_BAABLC010000002.1"/>
</dbReference>